<comment type="caution">
    <text evidence="1">The sequence shown here is derived from an EMBL/GenBank/DDBJ whole genome shotgun (WGS) entry which is preliminary data.</text>
</comment>
<dbReference type="EMBL" id="ASPP01045957">
    <property type="protein sequence ID" value="ETN98714.1"/>
    <property type="molecule type" value="Genomic_DNA"/>
</dbReference>
<proteinExistence type="predicted"/>
<dbReference type="Proteomes" id="UP000023152">
    <property type="component" value="Unassembled WGS sequence"/>
</dbReference>
<accession>X6LD85</accession>
<reference evidence="1 2" key="1">
    <citation type="journal article" date="2013" name="Curr. Biol.">
        <title>The Genome of the Foraminiferan Reticulomyxa filosa.</title>
        <authorList>
            <person name="Glockner G."/>
            <person name="Hulsmann N."/>
            <person name="Schleicher M."/>
            <person name="Noegel A.A."/>
            <person name="Eichinger L."/>
            <person name="Gallinger C."/>
            <person name="Pawlowski J."/>
            <person name="Sierra R."/>
            <person name="Euteneuer U."/>
            <person name="Pillet L."/>
            <person name="Moustafa A."/>
            <person name="Platzer M."/>
            <person name="Groth M."/>
            <person name="Szafranski K."/>
            <person name="Schliwa M."/>
        </authorList>
    </citation>
    <scope>NUCLEOTIDE SEQUENCE [LARGE SCALE GENOMIC DNA]</scope>
</reference>
<sequence length="296" mass="34955">MCTRTCNEFITIERKQLDNAFQRFINRFPSYFHKTKGWFDKTDAIQFIMILKKGQLDDIFQCLIDRLSDEKENDDVLMKCVELIGKISKKWNENSLISLVGLLEKVSTKLNGKQLYLLMIYLLEEIYTVCSRCIINNIRNIWKREAIDRLKENIQMKNENTLMMNEKNSNNQTANNTNIGLLAFGLMIFISRIQLSCNDNNNINFDDLNELIRYCDKQVIQWTDDNNTMIFHILIWTYRQCHTVVHEAAKSGNLSQFKLILQNHPDIDIMIHVMNINKLHYIWQSKSTLGYCPLLH</sequence>
<evidence type="ECO:0000313" key="2">
    <source>
        <dbReference type="Proteomes" id="UP000023152"/>
    </source>
</evidence>
<organism evidence="1 2">
    <name type="scientific">Reticulomyxa filosa</name>
    <dbReference type="NCBI Taxonomy" id="46433"/>
    <lineage>
        <taxon>Eukaryota</taxon>
        <taxon>Sar</taxon>
        <taxon>Rhizaria</taxon>
        <taxon>Retaria</taxon>
        <taxon>Foraminifera</taxon>
        <taxon>Monothalamids</taxon>
        <taxon>Reticulomyxidae</taxon>
        <taxon>Reticulomyxa</taxon>
    </lineage>
</organism>
<evidence type="ECO:0000313" key="1">
    <source>
        <dbReference type="EMBL" id="ETN98714.1"/>
    </source>
</evidence>
<dbReference type="AlphaFoldDB" id="X6LD85"/>
<keyword evidence="2" id="KW-1185">Reference proteome</keyword>
<name>X6LD85_RETFI</name>
<protein>
    <submittedName>
        <fullName evidence="1">Uncharacterized protein</fullName>
    </submittedName>
</protein>
<gene>
    <name evidence="1" type="ORF">RFI_38773</name>
</gene>